<evidence type="ECO:0000313" key="3">
    <source>
        <dbReference type="EMBL" id="GFH45598.1"/>
    </source>
</evidence>
<evidence type="ECO:0000256" key="2">
    <source>
        <dbReference type="SAM" id="MobiDB-lite"/>
    </source>
</evidence>
<feature type="compositionally biased region" description="Basic and acidic residues" evidence="2">
    <location>
        <begin position="36"/>
        <end position="45"/>
    </location>
</feature>
<feature type="coiled-coil region" evidence="1">
    <location>
        <begin position="356"/>
        <end position="383"/>
    </location>
</feature>
<sequence>MVQRRRHSIGYVYAKPVIPADLLNEVSDDDSEDDEHQYHDYEHRSQSLSNTVHVMQRESQHQQERVKDGDGNQSTKQHSKDEDLSSFTGVLTCSCNAGEIEKELLQLREATTQALAQSWDEIESLREKVKSRVEEVETLELCLHEIEDEQRYALSRIQTLTEEIEWEKKPKRRPSLAAAGRSLSRSFSLGKLSNISTHGESLTTKSCHSRLNNLEQSQHAPRRRSLSKSCNDRFSLDRSNHSHKSNCSKGSISSAFRRGRLFKHASSNRIVKSNENSVLRRSMDMRKSCSDRCGMRDCSPCRKDAEEEVCQQMVGPPPEVVLTSDSSDDGEVINKNASTQNTNNSENVTSEENGELKEDMEMIEKLKLRIQQREETMKSLQSSILANSETVQNLQQQLISWDEYDI</sequence>
<feature type="region of interest" description="Disordered" evidence="2">
    <location>
        <begin position="26"/>
        <end position="83"/>
    </location>
</feature>
<comment type="caution">
    <text evidence="3">The sequence shown here is derived from an EMBL/GenBank/DDBJ whole genome shotgun (WGS) entry which is preliminary data.</text>
</comment>
<dbReference type="Proteomes" id="UP001054902">
    <property type="component" value="Unassembled WGS sequence"/>
</dbReference>
<proteinExistence type="predicted"/>
<feature type="region of interest" description="Disordered" evidence="2">
    <location>
        <begin position="334"/>
        <end position="354"/>
    </location>
</feature>
<name>A0AAD3CH94_9STRA</name>
<feature type="compositionally biased region" description="Low complexity" evidence="2">
    <location>
        <begin position="338"/>
        <end position="351"/>
    </location>
</feature>
<evidence type="ECO:0000256" key="1">
    <source>
        <dbReference type="SAM" id="Coils"/>
    </source>
</evidence>
<feature type="compositionally biased region" description="Basic and acidic residues" evidence="2">
    <location>
        <begin position="230"/>
        <end position="240"/>
    </location>
</feature>
<dbReference type="AlphaFoldDB" id="A0AAD3CH94"/>
<reference evidence="3 4" key="1">
    <citation type="journal article" date="2021" name="Sci. Rep.">
        <title>The genome of the diatom Chaetoceros tenuissimus carries an ancient integrated fragment of an extant virus.</title>
        <authorList>
            <person name="Hongo Y."/>
            <person name="Kimura K."/>
            <person name="Takaki Y."/>
            <person name="Yoshida Y."/>
            <person name="Baba S."/>
            <person name="Kobayashi G."/>
            <person name="Nagasaki K."/>
            <person name="Hano T."/>
            <person name="Tomaru Y."/>
        </authorList>
    </citation>
    <scope>NUCLEOTIDE SEQUENCE [LARGE SCALE GENOMIC DNA]</scope>
    <source>
        <strain evidence="3 4">NIES-3715</strain>
    </source>
</reference>
<protein>
    <submittedName>
        <fullName evidence="3">Uncharacterized protein</fullName>
    </submittedName>
</protein>
<keyword evidence="4" id="KW-1185">Reference proteome</keyword>
<accession>A0AAD3CH94</accession>
<organism evidence="3 4">
    <name type="scientific">Chaetoceros tenuissimus</name>
    <dbReference type="NCBI Taxonomy" id="426638"/>
    <lineage>
        <taxon>Eukaryota</taxon>
        <taxon>Sar</taxon>
        <taxon>Stramenopiles</taxon>
        <taxon>Ochrophyta</taxon>
        <taxon>Bacillariophyta</taxon>
        <taxon>Coscinodiscophyceae</taxon>
        <taxon>Chaetocerotophycidae</taxon>
        <taxon>Chaetocerotales</taxon>
        <taxon>Chaetocerotaceae</taxon>
        <taxon>Chaetoceros</taxon>
    </lineage>
</organism>
<keyword evidence="1" id="KW-0175">Coiled coil</keyword>
<evidence type="ECO:0000313" key="4">
    <source>
        <dbReference type="Proteomes" id="UP001054902"/>
    </source>
</evidence>
<feature type="region of interest" description="Disordered" evidence="2">
    <location>
        <begin position="214"/>
        <end position="251"/>
    </location>
</feature>
<gene>
    <name evidence="3" type="ORF">CTEN210_02072</name>
</gene>
<feature type="compositionally biased region" description="Basic and acidic residues" evidence="2">
    <location>
        <begin position="55"/>
        <end position="70"/>
    </location>
</feature>
<feature type="compositionally biased region" description="Acidic residues" evidence="2">
    <location>
        <begin position="26"/>
        <end position="35"/>
    </location>
</feature>
<dbReference type="EMBL" id="BLLK01000020">
    <property type="protein sequence ID" value="GFH45598.1"/>
    <property type="molecule type" value="Genomic_DNA"/>
</dbReference>